<feature type="region of interest" description="Disordered" evidence="1">
    <location>
        <begin position="479"/>
        <end position="518"/>
    </location>
</feature>
<feature type="compositionally biased region" description="Polar residues" evidence="1">
    <location>
        <begin position="1"/>
        <end position="36"/>
    </location>
</feature>
<evidence type="ECO:0000313" key="2">
    <source>
        <dbReference type="EMBL" id="KIJ25224.1"/>
    </source>
</evidence>
<protein>
    <recommendedName>
        <fullName evidence="4">Retrotransposon gag domain-containing protein</fullName>
    </recommendedName>
</protein>
<evidence type="ECO:0000256" key="1">
    <source>
        <dbReference type="SAM" id="MobiDB-lite"/>
    </source>
</evidence>
<evidence type="ECO:0000313" key="3">
    <source>
        <dbReference type="Proteomes" id="UP000054279"/>
    </source>
</evidence>
<feature type="region of interest" description="Disordered" evidence="1">
    <location>
        <begin position="539"/>
        <end position="563"/>
    </location>
</feature>
<reference evidence="2 3" key="1">
    <citation type="submission" date="2014-06" db="EMBL/GenBank/DDBJ databases">
        <title>Evolutionary Origins and Diversification of the Mycorrhizal Mutualists.</title>
        <authorList>
            <consortium name="DOE Joint Genome Institute"/>
            <consortium name="Mycorrhizal Genomics Consortium"/>
            <person name="Kohler A."/>
            <person name="Kuo A."/>
            <person name="Nagy L.G."/>
            <person name="Floudas D."/>
            <person name="Copeland A."/>
            <person name="Barry K.W."/>
            <person name="Cichocki N."/>
            <person name="Veneault-Fourrey C."/>
            <person name="LaButti K."/>
            <person name="Lindquist E.A."/>
            <person name="Lipzen A."/>
            <person name="Lundell T."/>
            <person name="Morin E."/>
            <person name="Murat C."/>
            <person name="Riley R."/>
            <person name="Ohm R."/>
            <person name="Sun H."/>
            <person name="Tunlid A."/>
            <person name="Henrissat B."/>
            <person name="Grigoriev I.V."/>
            <person name="Hibbett D.S."/>
            <person name="Martin F."/>
        </authorList>
    </citation>
    <scope>NUCLEOTIDE SEQUENCE [LARGE SCALE GENOMIC DNA]</scope>
    <source>
        <strain evidence="2 3">SS14</strain>
    </source>
</reference>
<dbReference type="Proteomes" id="UP000054279">
    <property type="component" value="Unassembled WGS sequence"/>
</dbReference>
<evidence type="ECO:0008006" key="4">
    <source>
        <dbReference type="Google" id="ProtNLM"/>
    </source>
</evidence>
<feature type="region of interest" description="Disordered" evidence="1">
    <location>
        <begin position="1"/>
        <end position="63"/>
    </location>
</feature>
<feature type="compositionally biased region" description="Polar residues" evidence="1">
    <location>
        <begin position="539"/>
        <end position="552"/>
    </location>
</feature>
<keyword evidence="3" id="KW-1185">Reference proteome</keyword>
<sequence length="634" mass="69786">MAGTTDTSSLPGLSPGDNPQENNNSDHGNQSLHPSHNNSPRGSTGGGGDGPPDDGDNGNSHTQLRLAPNLDAYHTPFIHNYLNPIMSTSATPALTPFSQNMTPLPGFNTDRSVTIHWIIRDISPPHATLMPPRTFRWTELIQLSTFQFQPPCTRDQYVVVFNQFYMLTARIPIAWQDINNEMDFLAVLVHREGLLEETVMIPVPASFFEDHFLPDDPSSSSPSPSSSSSSTIVPNSSLPIPHPTSVTIAEPSSIHDYPPPTPHTAQQLGEAYPKPVSDLEGIDGRIVDVYFYGDDPINFVDNIHSELRSLLSGGREPSSKVQAPDSFDGSDPNKLKSYALGWKKVGYTLTFLKVTALEFFKPYILTEDNPDYVEPTFFTDWIAFKQILLDKFGSTFPEEEAEMALEKLAFPDGSWATKYFIQFTKYKARTSCLLMHCLLYEDLRHLVLQLDACYWEYKSEEKTEARAIPKANTFTVSNNSLGNAGGSSGNNKTTSDKGKTKQKSTPTNNIGSKLGPDGKLLPAKCQRHIDGGLCLVQSSAKQTSEPSNPSNGPQTSPTPPVPPKISISFINAIAFNRACKLEGSQSFSLNLNDLTLFAQATKVDNLVDLSSKPVEYHNYVDVFSKKNTDTLPPH</sequence>
<accession>A0A0C9TTM6</accession>
<name>A0A0C9TTM6_SPHS4</name>
<dbReference type="HOGENOM" id="CLU_431591_0_0_1"/>
<feature type="compositionally biased region" description="Low complexity" evidence="1">
    <location>
        <begin position="217"/>
        <end position="230"/>
    </location>
</feature>
<proteinExistence type="predicted"/>
<dbReference type="AlphaFoldDB" id="A0A0C9TTM6"/>
<organism evidence="2 3">
    <name type="scientific">Sphaerobolus stellatus (strain SS14)</name>
    <dbReference type="NCBI Taxonomy" id="990650"/>
    <lineage>
        <taxon>Eukaryota</taxon>
        <taxon>Fungi</taxon>
        <taxon>Dikarya</taxon>
        <taxon>Basidiomycota</taxon>
        <taxon>Agaricomycotina</taxon>
        <taxon>Agaricomycetes</taxon>
        <taxon>Phallomycetidae</taxon>
        <taxon>Geastrales</taxon>
        <taxon>Sphaerobolaceae</taxon>
        <taxon>Sphaerobolus</taxon>
    </lineage>
</organism>
<gene>
    <name evidence="2" type="ORF">M422DRAFT_273831</name>
</gene>
<dbReference type="EMBL" id="KN837426">
    <property type="protein sequence ID" value="KIJ25224.1"/>
    <property type="molecule type" value="Genomic_DNA"/>
</dbReference>
<dbReference type="OrthoDB" id="5552562at2759"/>
<feature type="region of interest" description="Disordered" evidence="1">
    <location>
        <begin position="214"/>
        <end position="269"/>
    </location>
</feature>